<feature type="domain" description="VWFC" evidence="2">
    <location>
        <begin position="319"/>
        <end position="385"/>
    </location>
</feature>
<feature type="domain" description="VWFC" evidence="2">
    <location>
        <begin position="505"/>
        <end position="571"/>
    </location>
</feature>
<dbReference type="InterPro" id="IPR050941">
    <property type="entry name" value="CCN"/>
</dbReference>
<evidence type="ECO:0000259" key="2">
    <source>
        <dbReference type="PROSITE" id="PS50184"/>
    </source>
</evidence>
<accession>A0ABY7EPS5</accession>
<organism evidence="3 4">
    <name type="scientific">Mya arenaria</name>
    <name type="common">Soft-shell clam</name>
    <dbReference type="NCBI Taxonomy" id="6604"/>
    <lineage>
        <taxon>Eukaryota</taxon>
        <taxon>Metazoa</taxon>
        <taxon>Spiralia</taxon>
        <taxon>Lophotrochozoa</taxon>
        <taxon>Mollusca</taxon>
        <taxon>Bivalvia</taxon>
        <taxon>Autobranchia</taxon>
        <taxon>Heteroconchia</taxon>
        <taxon>Euheterodonta</taxon>
        <taxon>Imparidentia</taxon>
        <taxon>Neoheterodontei</taxon>
        <taxon>Myida</taxon>
        <taxon>Myoidea</taxon>
        <taxon>Myidae</taxon>
        <taxon>Mya</taxon>
    </lineage>
</organism>
<dbReference type="PANTHER" id="PTHR11348">
    <property type="entry name" value="CONNECTIVE TISSUE GROWTH FACTOR-RELATED"/>
    <property type="match status" value="1"/>
</dbReference>
<name>A0ABY7EPS5_MYAAR</name>
<protein>
    <submittedName>
        <fullName evidence="3">SAS-like protein</fullName>
    </submittedName>
</protein>
<dbReference type="EMBL" id="CP111019">
    <property type="protein sequence ID" value="WAR11992.1"/>
    <property type="molecule type" value="Genomic_DNA"/>
</dbReference>
<feature type="domain" description="VWFC" evidence="2">
    <location>
        <begin position="1087"/>
        <end position="1152"/>
    </location>
</feature>
<evidence type="ECO:0000313" key="3">
    <source>
        <dbReference type="EMBL" id="WAR11992.1"/>
    </source>
</evidence>
<evidence type="ECO:0000313" key="4">
    <source>
        <dbReference type="Proteomes" id="UP001164746"/>
    </source>
</evidence>
<keyword evidence="4" id="KW-1185">Reference proteome</keyword>
<feature type="domain" description="VWFC" evidence="2">
    <location>
        <begin position="215"/>
        <end position="281"/>
    </location>
</feature>
<dbReference type="InterPro" id="IPR001007">
    <property type="entry name" value="VWF_dom"/>
</dbReference>
<dbReference type="Proteomes" id="UP001164746">
    <property type="component" value="Chromosome 8"/>
</dbReference>
<reference evidence="3" key="1">
    <citation type="submission" date="2022-11" db="EMBL/GenBank/DDBJ databases">
        <title>Centuries of genome instability and evolution in soft-shell clam transmissible cancer (bioRxiv).</title>
        <authorList>
            <person name="Hart S.F.M."/>
            <person name="Yonemitsu M.A."/>
            <person name="Giersch R.M."/>
            <person name="Beal B.F."/>
            <person name="Arriagada G."/>
            <person name="Davis B.W."/>
            <person name="Ostrander E.A."/>
            <person name="Goff S.P."/>
            <person name="Metzger M.J."/>
        </authorList>
    </citation>
    <scope>NUCLEOTIDE SEQUENCE</scope>
    <source>
        <strain evidence="3">MELC-2E11</strain>
        <tissue evidence="3">Siphon/mantle</tissue>
    </source>
</reference>
<dbReference type="PROSITE" id="PS50184">
    <property type="entry name" value="VWFC_2"/>
    <property type="match status" value="5"/>
</dbReference>
<feature type="domain" description="VWFC" evidence="2">
    <location>
        <begin position="407"/>
        <end position="473"/>
    </location>
</feature>
<keyword evidence="1" id="KW-0732">Signal</keyword>
<dbReference type="PROSITE" id="PS01208">
    <property type="entry name" value="VWFC_1"/>
    <property type="match status" value="4"/>
</dbReference>
<evidence type="ECO:0000256" key="1">
    <source>
        <dbReference type="ARBA" id="ARBA00022729"/>
    </source>
</evidence>
<proteinExistence type="predicted"/>
<gene>
    <name evidence="3" type="ORF">MAR_026172</name>
</gene>
<sequence>MNIPTYCRLVVDPNDQCCKVPVCVTPAPTPTPGPKTNPTPTMTVVGVPGSTSGTNPPPTPQPKDVCVYNGKMYTQGQKWQDGCKCKSYNNLGSGCVMVSDPKDQCCQIPQCTYVPTPGPTVPGSPPPTFCPYPMPTAVPGVISGGPQTNPNTGVAPSNVGQCPRYVGLPTYCKMADDPNNKCCKKPACNVCPQTTTPPTGTGPTPSAQPTPAPKEGCVMSGNTYTQGQKWYSGCDQICVCDDGKTGVYTCNQRCPTYQNNAGCTMVPDPRDPACCLTPKCPTDTGVFGTINGSGTPMPLLPGTNPPITGSGTPAPSPAPVCVYKGKSYAQGQRWQDGCQYECLCYDAPSGKYSCTDRCPRFPDLPPNCHLVYDPVDPCCQKKECLTVTPTPFPGMVTPAPTPAPSSNFCVYQGIPYRQDQTFNKGCDQVCKCEDAMTGKITCNDRCPSYPALTPNCTLTTDPNDQCCQIPVCTGPNGSVVGLPGTISGSNVPTTNNNPYTSGTKSGCVYNGQVYGQSQTWDDGCKFSCECLDATTGQYKCSEKCPRTPPLPSYCSLTQDPNNKCCQVPFCTPKTQTNPPPIGSTLTPTPPQPSKCAKYSSIQPGCTLVPDPKDPTCCEIPSCPIVPQGPSPTPGIITLAPQPPGVITGGNPTPLPGSTLPPPCQKYGALPSECVLVQDVNKPCCQVPYCDFTNPTPFPTGMPVPQPIFPTSPPGVSTVAPYLVPGLPNTPPSYVNPSSTNMPPSPTPQPQGICPTYPPSSCPMKSDPNDRCCLMPDCNNAIPTPMTTPPPGQTTMVPTFTLKPVTGGTITGNNGGNPVYVPPMPGQSTSGSTRSCPKYPELPPSCELRQSATDVCCKEPLCHNYIQPTTPAPQTVAPVTDKPIDKCKYFDGTLYSQGAKWQDGCSTECVCNNAALNQFNCDEKCPVYSGLPKICTLITDPAKPCCKKPLCTLVSGSTLSPIYGNATPPPKSLEVLPIGTHTVNSGYGKPATSPGMTGQRPCGITRDKDVQKKVMCPTYNNLPSNQCYLVKADGQCCSQPMCYDPNTSKVVNPLNSQSVFPVVGTYSGGFTGFRPNTSPGGNVGGSNTACVYKGHIYHQGDTWDDACDFTCACIDEKSGTYKCSAKCPTYTNIPPVCRLVDQSGSCCKRLTCNNDPNITLPPGTTILPPATTPKVDLKCRDRIDNCRSYGRVSCTNYPDWASRATSAGPVITTPAVQTSCKDSLATCNLLDKEFYCKGEYFSWALTNCKSYCGYCDYTTTVATVPTTTHVTYPYELLLKGVAGAPGPDLYQLWHSGQTLNGGEPLASHLTSEYNGHYKPDTSNHWNNYCFDQIRVSIFNNGIEKAYILFNSTGSTKENWFTSDRIIDSSWTDLKTAQKEIMSLSGDANTGREFYISGHTSQQNKCDSFGWMMVSTKPSCYFEAGDAKPTFYYAPGTGQANWAISRQSWNWRCLCNSRKTNLYVWEELYLASQQTMLTKPLSRPNALVMCRNGLWSFKRCPKYTNLPPGCTVEKQPGDCCGQPTCAIGQVSTIAPIVIVGGTCAHCTQKYLLGVSKQKG</sequence>
<dbReference type="SMART" id="SM00214">
    <property type="entry name" value="VWC"/>
    <property type="match status" value="7"/>
</dbReference>